<evidence type="ECO:0000313" key="5">
    <source>
        <dbReference type="Proteomes" id="UP001168528"/>
    </source>
</evidence>
<proteinExistence type="predicted"/>
<feature type="DNA-binding region" description="H-T-H motif" evidence="2">
    <location>
        <begin position="29"/>
        <end position="48"/>
    </location>
</feature>
<evidence type="ECO:0000259" key="3">
    <source>
        <dbReference type="PROSITE" id="PS50977"/>
    </source>
</evidence>
<comment type="caution">
    <text evidence="4">The sequence shown here is derived from an EMBL/GenBank/DDBJ whole genome shotgun (WGS) entry which is preliminary data.</text>
</comment>
<dbReference type="PANTHER" id="PTHR43479">
    <property type="entry name" value="ACREF/ENVCD OPERON REPRESSOR-RELATED"/>
    <property type="match status" value="1"/>
</dbReference>
<dbReference type="PANTHER" id="PTHR43479:SF11">
    <property type="entry name" value="ACREF_ENVCD OPERON REPRESSOR-RELATED"/>
    <property type="match status" value="1"/>
</dbReference>
<dbReference type="EMBL" id="JAUKPO010000010">
    <property type="protein sequence ID" value="MDO1448185.1"/>
    <property type="molecule type" value="Genomic_DNA"/>
</dbReference>
<protein>
    <submittedName>
        <fullName evidence="4">TetR/AcrR family transcriptional regulator</fullName>
    </submittedName>
</protein>
<dbReference type="InterPro" id="IPR050624">
    <property type="entry name" value="HTH-type_Tx_Regulator"/>
</dbReference>
<evidence type="ECO:0000313" key="4">
    <source>
        <dbReference type="EMBL" id="MDO1448185.1"/>
    </source>
</evidence>
<dbReference type="PRINTS" id="PR00455">
    <property type="entry name" value="HTHTETR"/>
</dbReference>
<sequence>MRTRDEQKELAIRQKAIEMIAKEGLDGFGVNKLAKAAGVSPATIYIYYKDREDLILSLGQQVSEHMLEVSLKDFDPAMPFDEGLRIQWINRAAYFMQYPMEVEFIEHLRYSHYHQKIAGAVTQKFKEAMGTFIKNAIGRKELIPLPFEVYWSLAFAPLYQLIKFHNQGFSMEKDHFSLTNEYMMQALQLVLKALKP</sequence>
<name>A0ABT8R7W7_9BACT</name>
<dbReference type="Gene3D" id="1.10.357.10">
    <property type="entry name" value="Tetracycline Repressor, domain 2"/>
    <property type="match status" value="1"/>
</dbReference>
<reference evidence="4" key="1">
    <citation type="submission" date="2023-07" db="EMBL/GenBank/DDBJ databases">
        <title>The genome sequence of Rhodocytophaga aerolata KACC 12507.</title>
        <authorList>
            <person name="Zhang X."/>
        </authorList>
    </citation>
    <scope>NUCLEOTIDE SEQUENCE</scope>
    <source>
        <strain evidence="4">KACC 12507</strain>
    </source>
</reference>
<keyword evidence="5" id="KW-1185">Reference proteome</keyword>
<accession>A0ABT8R7W7</accession>
<evidence type="ECO:0000256" key="1">
    <source>
        <dbReference type="ARBA" id="ARBA00023125"/>
    </source>
</evidence>
<gene>
    <name evidence="4" type="ORF">Q0590_18065</name>
</gene>
<dbReference type="SUPFAM" id="SSF46689">
    <property type="entry name" value="Homeodomain-like"/>
    <property type="match status" value="1"/>
</dbReference>
<keyword evidence="1 2" id="KW-0238">DNA-binding</keyword>
<dbReference type="PROSITE" id="PS50977">
    <property type="entry name" value="HTH_TETR_2"/>
    <property type="match status" value="1"/>
</dbReference>
<dbReference type="Proteomes" id="UP001168528">
    <property type="component" value="Unassembled WGS sequence"/>
</dbReference>
<feature type="domain" description="HTH tetR-type" evidence="3">
    <location>
        <begin position="6"/>
        <end position="66"/>
    </location>
</feature>
<dbReference type="Pfam" id="PF00440">
    <property type="entry name" value="TetR_N"/>
    <property type="match status" value="1"/>
</dbReference>
<evidence type="ECO:0000256" key="2">
    <source>
        <dbReference type="PROSITE-ProRule" id="PRU00335"/>
    </source>
</evidence>
<organism evidence="4 5">
    <name type="scientific">Rhodocytophaga aerolata</name>
    <dbReference type="NCBI Taxonomy" id="455078"/>
    <lineage>
        <taxon>Bacteria</taxon>
        <taxon>Pseudomonadati</taxon>
        <taxon>Bacteroidota</taxon>
        <taxon>Cytophagia</taxon>
        <taxon>Cytophagales</taxon>
        <taxon>Rhodocytophagaceae</taxon>
        <taxon>Rhodocytophaga</taxon>
    </lineage>
</organism>
<dbReference type="InterPro" id="IPR009057">
    <property type="entry name" value="Homeodomain-like_sf"/>
</dbReference>
<dbReference type="RefSeq" id="WP_302038986.1">
    <property type="nucleotide sequence ID" value="NZ_JAUKPO010000010.1"/>
</dbReference>
<dbReference type="InterPro" id="IPR001647">
    <property type="entry name" value="HTH_TetR"/>
</dbReference>